<dbReference type="Proteomes" id="UP000594621">
    <property type="component" value="Chromosome"/>
</dbReference>
<accession>A0A7S9D859</accession>
<gene>
    <name evidence="9" type="ORF">IC761_06850</name>
</gene>
<feature type="transmembrane region" description="Helical" evidence="7">
    <location>
        <begin position="237"/>
        <end position="255"/>
    </location>
</feature>
<feature type="domain" description="ABC transmembrane type-1" evidence="8">
    <location>
        <begin position="71"/>
        <end position="255"/>
    </location>
</feature>
<organism evidence="9 10">
    <name type="scientific">Bradyrhizobium commune</name>
    <dbReference type="NCBI Taxonomy" id="83627"/>
    <lineage>
        <taxon>Bacteria</taxon>
        <taxon>Pseudomonadati</taxon>
        <taxon>Pseudomonadota</taxon>
        <taxon>Alphaproteobacteria</taxon>
        <taxon>Hyphomicrobiales</taxon>
        <taxon>Nitrobacteraceae</taxon>
        <taxon>Bradyrhizobium</taxon>
    </lineage>
</organism>
<feature type="transmembrane region" description="Helical" evidence="7">
    <location>
        <begin position="113"/>
        <end position="135"/>
    </location>
</feature>
<proteinExistence type="inferred from homology"/>
<dbReference type="PROSITE" id="PS50928">
    <property type="entry name" value="ABC_TM1"/>
    <property type="match status" value="1"/>
</dbReference>
<dbReference type="CDD" id="cd06261">
    <property type="entry name" value="TM_PBP2"/>
    <property type="match status" value="1"/>
</dbReference>
<sequence>MSDQITLSSVRAPSPKQVWAPVRRALLLAAPGVALLCFWQFASGRLIRETYVSKPTDIAWRLVDLFYTGEIWPSLRVTGEELVLSYAIGVLLGLLLGYALGRSPRLAAIFEPYVMAFYGIPKIALAPLFVIWFGIGIWSKVMLAGTMVFFLVFYNVFAGVRSVDRDVVNLALVLGANERQLGRQIYLPAAAPFLLLGMRMAIPYAVIGVIVGEFTSSTAGLGLFINYASSTYDPAGVFAGISVLLAFVMGMNALATRLERKLLKWQPTSQRIAADPN</sequence>
<keyword evidence="5 7" id="KW-1133">Transmembrane helix</keyword>
<protein>
    <submittedName>
        <fullName evidence="9">ABC transporter permease</fullName>
    </submittedName>
</protein>
<evidence type="ECO:0000256" key="6">
    <source>
        <dbReference type="ARBA" id="ARBA00023136"/>
    </source>
</evidence>
<keyword evidence="3" id="KW-1003">Cell membrane</keyword>
<comment type="similarity">
    <text evidence="7">Belongs to the binding-protein-dependent transport system permease family.</text>
</comment>
<dbReference type="EMBL" id="CP061379">
    <property type="protein sequence ID" value="QPF92990.1"/>
    <property type="molecule type" value="Genomic_DNA"/>
</dbReference>
<evidence type="ECO:0000256" key="2">
    <source>
        <dbReference type="ARBA" id="ARBA00022448"/>
    </source>
</evidence>
<dbReference type="PANTHER" id="PTHR30151:SF20">
    <property type="entry name" value="ABC TRANSPORTER PERMEASE PROTEIN HI_0355-RELATED"/>
    <property type="match status" value="1"/>
</dbReference>
<evidence type="ECO:0000313" key="10">
    <source>
        <dbReference type="Proteomes" id="UP000594621"/>
    </source>
</evidence>
<dbReference type="PANTHER" id="PTHR30151">
    <property type="entry name" value="ALKANE SULFONATE ABC TRANSPORTER-RELATED, MEMBRANE SUBUNIT"/>
    <property type="match status" value="1"/>
</dbReference>
<dbReference type="RefSeq" id="WP_195802509.1">
    <property type="nucleotide sequence ID" value="NZ_CP061379.1"/>
</dbReference>
<feature type="transmembrane region" description="Helical" evidence="7">
    <location>
        <begin position="201"/>
        <end position="225"/>
    </location>
</feature>
<evidence type="ECO:0000259" key="8">
    <source>
        <dbReference type="PROSITE" id="PS50928"/>
    </source>
</evidence>
<reference evidence="9 10" key="1">
    <citation type="submission" date="2020-09" db="EMBL/GenBank/DDBJ databases">
        <title>Complete genomes of bradyrhizobia occurring on native shrubby legumes in Australia.</title>
        <authorList>
            <person name="Lafay B."/>
        </authorList>
    </citation>
    <scope>NUCLEOTIDE SEQUENCE [LARGE SCALE GENOMIC DNA]</scope>
    <source>
        <strain evidence="9 10">BDV5040</strain>
    </source>
</reference>
<evidence type="ECO:0000256" key="4">
    <source>
        <dbReference type="ARBA" id="ARBA00022692"/>
    </source>
</evidence>
<name>A0A7S9D859_9BRAD</name>
<dbReference type="Gene3D" id="1.10.3720.10">
    <property type="entry name" value="MetI-like"/>
    <property type="match status" value="1"/>
</dbReference>
<evidence type="ECO:0000256" key="1">
    <source>
        <dbReference type="ARBA" id="ARBA00004651"/>
    </source>
</evidence>
<dbReference type="AlphaFoldDB" id="A0A7S9D859"/>
<dbReference type="GO" id="GO:0055085">
    <property type="term" value="P:transmembrane transport"/>
    <property type="evidence" value="ECO:0007669"/>
    <property type="project" value="InterPro"/>
</dbReference>
<keyword evidence="10" id="KW-1185">Reference proteome</keyword>
<comment type="subcellular location">
    <subcellularLocation>
        <location evidence="1 7">Cell membrane</location>
        <topology evidence="1 7">Multi-pass membrane protein</topology>
    </subcellularLocation>
</comment>
<dbReference type="KEGG" id="bcou:IC761_06850"/>
<dbReference type="GO" id="GO:0005886">
    <property type="term" value="C:plasma membrane"/>
    <property type="evidence" value="ECO:0007669"/>
    <property type="project" value="UniProtKB-SubCell"/>
</dbReference>
<evidence type="ECO:0000256" key="7">
    <source>
        <dbReference type="RuleBase" id="RU363032"/>
    </source>
</evidence>
<evidence type="ECO:0000256" key="5">
    <source>
        <dbReference type="ARBA" id="ARBA00022989"/>
    </source>
</evidence>
<feature type="transmembrane region" description="Helical" evidence="7">
    <location>
        <begin position="25"/>
        <end position="42"/>
    </location>
</feature>
<dbReference type="InterPro" id="IPR035906">
    <property type="entry name" value="MetI-like_sf"/>
</dbReference>
<keyword evidence="4 7" id="KW-0812">Transmembrane</keyword>
<keyword evidence="6 7" id="KW-0472">Membrane</keyword>
<evidence type="ECO:0000256" key="3">
    <source>
        <dbReference type="ARBA" id="ARBA00022475"/>
    </source>
</evidence>
<dbReference type="SUPFAM" id="SSF161098">
    <property type="entry name" value="MetI-like"/>
    <property type="match status" value="1"/>
</dbReference>
<dbReference type="InterPro" id="IPR000515">
    <property type="entry name" value="MetI-like"/>
</dbReference>
<evidence type="ECO:0000313" key="9">
    <source>
        <dbReference type="EMBL" id="QPF92990.1"/>
    </source>
</evidence>
<keyword evidence="2 7" id="KW-0813">Transport</keyword>
<feature type="transmembrane region" description="Helical" evidence="7">
    <location>
        <begin position="82"/>
        <end position="101"/>
    </location>
</feature>
<feature type="transmembrane region" description="Helical" evidence="7">
    <location>
        <begin position="141"/>
        <end position="160"/>
    </location>
</feature>
<dbReference type="Pfam" id="PF00528">
    <property type="entry name" value="BPD_transp_1"/>
    <property type="match status" value="1"/>
</dbReference>